<feature type="region of interest" description="Disordered" evidence="1">
    <location>
        <begin position="1"/>
        <end position="58"/>
    </location>
</feature>
<reference evidence="2" key="1">
    <citation type="submission" date="2023-11" db="EMBL/GenBank/DDBJ databases">
        <title>Genome assemblies of two species of porcelain crab, Petrolisthes cinctipes and Petrolisthes manimaculis (Anomura: Porcellanidae).</title>
        <authorList>
            <person name="Angst P."/>
        </authorList>
    </citation>
    <scope>NUCLEOTIDE SEQUENCE</scope>
    <source>
        <strain evidence="2">PB745_02</strain>
        <tissue evidence="2">Gill</tissue>
    </source>
</reference>
<evidence type="ECO:0000256" key="1">
    <source>
        <dbReference type="SAM" id="MobiDB-lite"/>
    </source>
</evidence>
<evidence type="ECO:0000313" key="2">
    <source>
        <dbReference type="EMBL" id="KAK4286756.1"/>
    </source>
</evidence>
<protein>
    <submittedName>
        <fullName evidence="2">Uncharacterized protein</fullName>
    </submittedName>
</protein>
<comment type="caution">
    <text evidence="2">The sequence shown here is derived from an EMBL/GenBank/DDBJ whole genome shotgun (WGS) entry which is preliminary data.</text>
</comment>
<keyword evidence="3" id="KW-1185">Reference proteome</keyword>
<feature type="compositionally biased region" description="Basic and acidic residues" evidence="1">
    <location>
        <begin position="126"/>
        <end position="146"/>
    </location>
</feature>
<dbReference type="EMBL" id="JAWZYT010007346">
    <property type="protein sequence ID" value="KAK4286756.1"/>
    <property type="molecule type" value="Genomic_DNA"/>
</dbReference>
<accession>A0AAE1NDU3</accession>
<proteinExistence type="predicted"/>
<dbReference type="AlphaFoldDB" id="A0AAE1NDU3"/>
<feature type="compositionally biased region" description="Acidic residues" evidence="1">
    <location>
        <begin position="11"/>
        <end position="50"/>
    </location>
</feature>
<dbReference type="Proteomes" id="UP001292094">
    <property type="component" value="Unassembled WGS sequence"/>
</dbReference>
<name>A0AAE1NDU3_9EUCA</name>
<feature type="compositionally biased region" description="Basic and acidic residues" evidence="1">
    <location>
        <begin position="103"/>
        <end position="117"/>
    </location>
</feature>
<organism evidence="2 3">
    <name type="scientific">Petrolisthes manimaculis</name>
    <dbReference type="NCBI Taxonomy" id="1843537"/>
    <lineage>
        <taxon>Eukaryota</taxon>
        <taxon>Metazoa</taxon>
        <taxon>Ecdysozoa</taxon>
        <taxon>Arthropoda</taxon>
        <taxon>Crustacea</taxon>
        <taxon>Multicrustacea</taxon>
        <taxon>Malacostraca</taxon>
        <taxon>Eumalacostraca</taxon>
        <taxon>Eucarida</taxon>
        <taxon>Decapoda</taxon>
        <taxon>Pleocyemata</taxon>
        <taxon>Anomura</taxon>
        <taxon>Galatheoidea</taxon>
        <taxon>Porcellanidae</taxon>
        <taxon>Petrolisthes</taxon>
    </lineage>
</organism>
<sequence>MAGHRKGKEKEEEEEEVGEKEEENEEEEEEVGEKEEENEEEEEEEEEKENEEEKKEEEEKVVMLLLLCGCWVAVVKLGVVKERRIGDWVDWRREGVSKRKTQDRRCDKKVDRKDEVHVAGTSKQRGNIEEERDDGIKKGETEREVKEEEIEPTPD</sequence>
<evidence type="ECO:0000313" key="3">
    <source>
        <dbReference type="Proteomes" id="UP001292094"/>
    </source>
</evidence>
<feature type="region of interest" description="Disordered" evidence="1">
    <location>
        <begin position="95"/>
        <end position="155"/>
    </location>
</feature>
<gene>
    <name evidence="2" type="ORF">Pmani_040155</name>
</gene>